<comment type="caution">
    <text evidence="1">The sequence shown here is derived from an EMBL/GenBank/DDBJ whole genome shotgun (WGS) entry which is preliminary data.</text>
</comment>
<keyword evidence="2" id="KW-1185">Reference proteome</keyword>
<dbReference type="AlphaFoldDB" id="A0A4Y2N2U5"/>
<dbReference type="Proteomes" id="UP000499080">
    <property type="component" value="Unassembled WGS sequence"/>
</dbReference>
<evidence type="ECO:0000313" key="2">
    <source>
        <dbReference type="Proteomes" id="UP000499080"/>
    </source>
</evidence>
<sequence>MATPRKCRVGNLRHFTFWPIHLVRSFTTAPLQQIQTLPATPILYPCLSDIFGEPHNLSPLPTRLNQTIEIRSFPYLKVHRPFGAFYNPSAERNIRSEFRSFLY</sequence>
<protein>
    <submittedName>
        <fullName evidence="1">Uncharacterized protein</fullName>
    </submittedName>
</protein>
<gene>
    <name evidence="1" type="ORF">AVEN_67388_1</name>
</gene>
<organism evidence="1 2">
    <name type="scientific">Araneus ventricosus</name>
    <name type="common">Orbweaver spider</name>
    <name type="synonym">Epeira ventricosa</name>
    <dbReference type="NCBI Taxonomy" id="182803"/>
    <lineage>
        <taxon>Eukaryota</taxon>
        <taxon>Metazoa</taxon>
        <taxon>Ecdysozoa</taxon>
        <taxon>Arthropoda</taxon>
        <taxon>Chelicerata</taxon>
        <taxon>Arachnida</taxon>
        <taxon>Araneae</taxon>
        <taxon>Araneomorphae</taxon>
        <taxon>Entelegynae</taxon>
        <taxon>Araneoidea</taxon>
        <taxon>Araneidae</taxon>
        <taxon>Araneus</taxon>
    </lineage>
</organism>
<reference evidence="1 2" key="1">
    <citation type="journal article" date="2019" name="Sci. Rep.">
        <title>Orb-weaving spider Araneus ventricosus genome elucidates the spidroin gene catalogue.</title>
        <authorList>
            <person name="Kono N."/>
            <person name="Nakamura H."/>
            <person name="Ohtoshi R."/>
            <person name="Moran D.A.P."/>
            <person name="Shinohara A."/>
            <person name="Yoshida Y."/>
            <person name="Fujiwara M."/>
            <person name="Mori M."/>
            <person name="Tomita M."/>
            <person name="Arakawa K."/>
        </authorList>
    </citation>
    <scope>NUCLEOTIDE SEQUENCE [LARGE SCALE GENOMIC DNA]</scope>
</reference>
<evidence type="ECO:0000313" key="1">
    <source>
        <dbReference type="EMBL" id="GBN32166.1"/>
    </source>
</evidence>
<name>A0A4Y2N2U5_ARAVE</name>
<accession>A0A4Y2N2U5</accession>
<proteinExistence type="predicted"/>
<dbReference type="EMBL" id="BGPR01008195">
    <property type="protein sequence ID" value="GBN32166.1"/>
    <property type="molecule type" value="Genomic_DNA"/>
</dbReference>